<dbReference type="PANTHER" id="PTHR32060">
    <property type="entry name" value="TAIL-SPECIFIC PROTEASE"/>
    <property type="match status" value="1"/>
</dbReference>
<keyword evidence="6" id="KW-0812">Transmembrane</keyword>
<dbReference type="EMBL" id="PFEU01000018">
    <property type="protein sequence ID" value="PJE76593.1"/>
    <property type="molecule type" value="Genomic_DNA"/>
</dbReference>
<dbReference type="SUPFAM" id="SSF50156">
    <property type="entry name" value="PDZ domain-like"/>
    <property type="match status" value="1"/>
</dbReference>
<evidence type="ECO:0000313" key="9">
    <source>
        <dbReference type="Proteomes" id="UP000231436"/>
    </source>
</evidence>
<dbReference type="SMART" id="SM00228">
    <property type="entry name" value="PDZ"/>
    <property type="match status" value="1"/>
</dbReference>
<gene>
    <name evidence="8" type="ORF">COV05_04475</name>
</gene>
<sequence length="422" mass="45556">MAIQTRSFPNSILILSVLLIGIVTFSLGFFIGESRGIRSVVPAGEGQVLGQGEIPSYLSEDVDFRQFWDIWNFVKEEYYRQPVSDVDLFYGALKGVLAGVDDPYSVYLDPEEAEAFSASLEGSFEGIGAEIGIKDDRLQIVAPLSGMPAEQAGLLPGDWIVLIDETETTGMSVEAAVMLIRGEKGTAVTLTISREGTDGLMEISIVRDKIIVDSVKWSIDDQNIMTISLSTFNHDTMDLFSEAIQEALSADVTGIILDLRSNPGGLLTTAIDIGSAWVGYDPILIERTQDEVQTFKGVTAPRLQGIATVVLVNGGSASASEIVSGALQDYGYATIVGTQTFGKGSVQDYRELADGSAVKITTAAWYTPDGRSINEEGIVPDIEVEYTIEEYQADLDPQHDIAVQVLLGTYDYQEAAVSETGE</sequence>
<dbReference type="Proteomes" id="UP000231436">
    <property type="component" value="Unassembled WGS sequence"/>
</dbReference>
<protein>
    <submittedName>
        <fullName evidence="8">Peptidase S41</fullName>
    </submittedName>
</protein>
<evidence type="ECO:0000259" key="7">
    <source>
        <dbReference type="PROSITE" id="PS50106"/>
    </source>
</evidence>
<dbReference type="GO" id="GO:0007165">
    <property type="term" value="P:signal transduction"/>
    <property type="evidence" value="ECO:0007669"/>
    <property type="project" value="TreeGrafter"/>
</dbReference>
<evidence type="ECO:0000256" key="5">
    <source>
        <dbReference type="RuleBase" id="RU004404"/>
    </source>
</evidence>
<accession>A0A2M8LGM3</accession>
<evidence type="ECO:0000256" key="6">
    <source>
        <dbReference type="SAM" id="Phobius"/>
    </source>
</evidence>
<dbReference type="Pfam" id="PF03572">
    <property type="entry name" value="Peptidase_S41"/>
    <property type="match status" value="1"/>
</dbReference>
<dbReference type="GO" id="GO:0030288">
    <property type="term" value="C:outer membrane-bounded periplasmic space"/>
    <property type="evidence" value="ECO:0007669"/>
    <property type="project" value="TreeGrafter"/>
</dbReference>
<proteinExistence type="inferred from homology"/>
<evidence type="ECO:0000256" key="1">
    <source>
        <dbReference type="ARBA" id="ARBA00009179"/>
    </source>
</evidence>
<dbReference type="Gene3D" id="3.30.750.44">
    <property type="match status" value="1"/>
</dbReference>
<dbReference type="Pfam" id="PF22694">
    <property type="entry name" value="CtpB_N-like"/>
    <property type="match status" value="1"/>
</dbReference>
<dbReference type="InterPro" id="IPR001478">
    <property type="entry name" value="PDZ"/>
</dbReference>
<dbReference type="GO" id="GO:0006508">
    <property type="term" value="P:proteolysis"/>
    <property type="evidence" value="ECO:0007669"/>
    <property type="project" value="UniProtKB-KW"/>
</dbReference>
<dbReference type="InterPro" id="IPR005151">
    <property type="entry name" value="Tail-specific_protease"/>
</dbReference>
<evidence type="ECO:0000256" key="2">
    <source>
        <dbReference type="ARBA" id="ARBA00022670"/>
    </source>
</evidence>
<reference evidence="9" key="1">
    <citation type="submission" date="2017-09" db="EMBL/GenBank/DDBJ databases">
        <title>Depth-based differentiation of microbial function through sediment-hosted aquifers and enrichment of novel symbionts in the deep terrestrial subsurface.</title>
        <authorList>
            <person name="Probst A.J."/>
            <person name="Ladd B."/>
            <person name="Jarett J.K."/>
            <person name="Geller-Mcgrath D.E."/>
            <person name="Sieber C.M.K."/>
            <person name="Emerson J.B."/>
            <person name="Anantharaman K."/>
            <person name="Thomas B.C."/>
            <person name="Malmstrom R."/>
            <person name="Stieglmeier M."/>
            <person name="Klingl A."/>
            <person name="Woyke T."/>
            <person name="Ryan C.M."/>
            <person name="Banfield J.F."/>
        </authorList>
    </citation>
    <scope>NUCLEOTIDE SEQUENCE [LARGE SCALE GENOMIC DNA]</scope>
</reference>
<dbReference type="CDD" id="cd06782">
    <property type="entry name" value="cpPDZ_CPP-like"/>
    <property type="match status" value="1"/>
</dbReference>
<name>A0A2M8LGM3_9BACT</name>
<evidence type="ECO:0000313" key="8">
    <source>
        <dbReference type="EMBL" id="PJE76593.1"/>
    </source>
</evidence>
<dbReference type="SMART" id="SM00245">
    <property type="entry name" value="TSPc"/>
    <property type="match status" value="1"/>
</dbReference>
<dbReference type="InterPro" id="IPR055210">
    <property type="entry name" value="CtpA/B_N"/>
</dbReference>
<dbReference type="FunFam" id="2.30.42.10:FF:000063">
    <property type="entry name" value="Peptidase, S41 family"/>
    <property type="match status" value="1"/>
</dbReference>
<dbReference type="PANTHER" id="PTHR32060:SF30">
    <property type="entry name" value="CARBOXY-TERMINAL PROCESSING PROTEASE CTPA"/>
    <property type="match status" value="1"/>
</dbReference>
<dbReference type="GO" id="GO:0008236">
    <property type="term" value="F:serine-type peptidase activity"/>
    <property type="evidence" value="ECO:0007669"/>
    <property type="project" value="UniProtKB-KW"/>
</dbReference>
<dbReference type="AlphaFoldDB" id="A0A2M8LGM3"/>
<organism evidence="8 9">
    <name type="scientific">Candidatus Uhrbacteria bacterium CG10_big_fil_rev_8_21_14_0_10_48_16</name>
    <dbReference type="NCBI Taxonomy" id="1975038"/>
    <lineage>
        <taxon>Bacteria</taxon>
        <taxon>Candidatus Uhriibacteriota</taxon>
    </lineage>
</organism>
<dbReference type="Pfam" id="PF17820">
    <property type="entry name" value="PDZ_6"/>
    <property type="match status" value="1"/>
</dbReference>
<keyword evidence="6" id="KW-1133">Transmembrane helix</keyword>
<evidence type="ECO:0000256" key="4">
    <source>
        <dbReference type="ARBA" id="ARBA00022825"/>
    </source>
</evidence>
<dbReference type="NCBIfam" id="TIGR00225">
    <property type="entry name" value="prc"/>
    <property type="match status" value="1"/>
</dbReference>
<comment type="caution">
    <text evidence="8">The sequence shown here is derived from an EMBL/GenBank/DDBJ whole genome shotgun (WGS) entry which is preliminary data.</text>
</comment>
<dbReference type="CDD" id="cd07560">
    <property type="entry name" value="Peptidase_S41_CPP"/>
    <property type="match status" value="1"/>
</dbReference>
<keyword evidence="3 5" id="KW-0378">Hydrolase</keyword>
<keyword evidence="4 5" id="KW-0720">Serine protease</keyword>
<dbReference type="InterPro" id="IPR029045">
    <property type="entry name" value="ClpP/crotonase-like_dom_sf"/>
</dbReference>
<dbReference type="InterPro" id="IPR036034">
    <property type="entry name" value="PDZ_sf"/>
</dbReference>
<dbReference type="PROSITE" id="PS50106">
    <property type="entry name" value="PDZ"/>
    <property type="match status" value="1"/>
</dbReference>
<dbReference type="Gene3D" id="3.90.226.10">
    <property type="entry name" value="2-enoyl-CoA Hydratase, Chain A, domain 1"/>
    <property type="match status" value="1"/>
</dbReference>
<feature type="domain" description="PDZ" evidence="7">
    <location>
        <begin position="117"/>
        <end position="195"/>
    </location>
</feature>
<feature type="transmembrane region" description="Helical" evidence="6">
    <location>
        <begin position="12"/>
        <end position="32"/>
    </location>
</feature>
<evidence type="ECO:0000256" key="3">
    <source>
        <dbReference type="ARBA" id="ARBA00022801"/>
    </source>
</evidence>
<dbReference type="GO" id="GO:0004175">
    <property type="term" value="F:endopeptidase activity"/>
    <property type="evidence" value="ECO:0007669"/>
    <property type="project" value="TreeGrafter"/>
</dbReference>
<keyword evidence="2 5" id="KW-0645">Protease</keyword>
<keyword evidence="6" id="KW-0472">Membrane</keyword>
<dbReference type="InterPro" id="IPR041489">
    <property type="entry name" value="PDZ_6"/>
</dbReference>
<dbReference type="SUPFAM" id="SSF52096">
    <property type="entry name" value="ClpP/crotonase"/>
    <property type="match status" value="1"/>
</dbReference>
<dbReference type="InterPro" id="IPR004447">
    <property type="entry name" value="Peptidase_S41A"/>
</dbReference>
<comment type="similarity">
    <text evidence="1 5">Belongs to the peptidase S41A family.</text>
</comment>
<dbReference type="Gene3D" id="2.30.42.10">
    <property type="match status" value="1"/>
</dbReference>